<evidence type="ECO:0000256" key="4">
    <source>
        <dbReference type="ARBA" id="ARBA00022517"/>
    </source>
</evidence>
<dbReference type="GO" id="GO:0034399">
    <property type="term" value="C:nuclear periphery"/>
    <property type="evidence" value="ECO:0007669"/>
    <property type="project" value="TreeGrafter"/>
</dbReference>
<dbReference type="Proteomes" id="UP001497497">
    <property type="component" value="Unassembled WGS sequence"/>
</dbReference>
<feature type="compositionally biased region" description="Basic residues" evidence="7">
    <location>
        <begin position="162"/>
        <end position="172"/>
    </location>
</feature>
<dbReference type="GO" id="GO:0042273">
    <property type="term" value="P:ribosomal large subunit biogenesis"/>
    <property type="evidence" value="ECO:0007669"/>
    <property type="project" value="TreeGrafter"/>
</dbReference>
<evidence type="ECO:0000256" key="1">
    <source>
        <dbReference type="ARBA" id="ARBA00003387"/>
    </source>
</evidence>
<feature type="compositionally biased region" description="Basic residues" evidence="7">
    <location>
        <begin position="233"/>
        <end position="250"/>
    </location>
</feature>
<comment type="similarity">
    <text evidence="3">Belongs to the EBP2 family.</text>
</comment>
<comment type="caution">
    <text evidence="8">The sequence shown here is derived from an EMBL/GenBank/DDBJ whole genome shotgun (WGS) entry which is preliminary data.</text>
</comment>
<comment type="function">
    <text evidence="1">Required for the processing of the 27S pre-rRNA.</text>
</comment>
<feature type="region of interest" description="Disordered" evidence="7">
    <location>
        <begin position="155"/>
        <end position="191"/>
    </location>
</feature>
<evidence type="ECO:0000256" key="3">
    <source>
        <dbReference type="ARBA" id="ARBA00007336"/>
    </source>
</evidence>
<name>A0AAV2IBK6_LYMST</name>
<proteinExistence type="inferred from homology"/>
<dbReference type="InterPro" id="IPR008610">
    <property type="entry name" value="Ebp2"/>
</dbReference>
<dbReference type="PANTHER" id="PTHR13028">
    <property type="entry name" value="RRNA PROCESSING PROTEIN EBNA1-BINDING PROTEIN-RELATED"/>
    <property type="match status" value="1"/>
</dbReference>
<gene>
    <name evidence="8" type="ORF">GSLYS_00017771001</name>
</gene>
<keyword evidence="5" id="KW-0175">Coiled coil</keyword>
<sequence>MKATRFVHERVNMDNDSNSEDEELQEALAAGIVKPGLIVEEQRKTFLNNKEGLKDKFKEFSLDSLKWIERLELTNDPAPTLGINETDGDKLQNDDFNRELTFYKQAQATVLEGLARLAKLSVPTKRPEDYFAEMAKSDDHMKKVRAKLLEKKTSLEKSEKAKKLREMKKYGKKAQQEVLQKRQKEKKEMLESVKKFRKGQIDKINLFDEPIERQPKQQQQLKGKQQFTPNKRREFKNKKFGFGGQKKRSKYNTADSAADLRDFSARKAHGKGPANKKFQGKSQGKRPGKSKRKVMKNKRK</sequence>
<dbReference type="GO" id="GO:0005730">
    <property type="term" value="C:nucleolus"/>
    <property type="evidence" value="ECO:0007669"/>
    <property type="project" value="UniProtKB-SubCell"/>
</dbReference>
<dbReference type="GO" id="GO:0030687">
    <property type="term" value="C:preribosome, large subunit precursor"/>
    <property type="evidence" value="ECO:0007669"/>
    <property type="project" value="TreeGrafter"/>
</dbReference>
<feature type="compositionally biased region" description="Low complexity" evidence="7">
    <location>
        <begin position="216"/>
        <end position="226"/>
    </location>
</feature>
<feature type="region of interest" description="Disordered" evidence="7">
    <location>
        <begin position="206"/>
        <end position="300"/>
    </location>
</feature>
<comment type="subcellular location">
    <subcellularLocation>
        <location evidence="2">Nucleus</location>
        <location evidence="2">Nucleolus</location>
    </subcellularLocation>
</comment>
<evidence type="ECO:0008006" key="10">
    <source>
        <dbReference type="Google" id="ProtNLM"/>
    </source>
</evidence>
<evidence type="ECO:0000256" key="6">
    <source>
        <dbReference type="ARBA" id="ARBA00023242"/>
    </source>
</evidence>
<feature type="compositionally biased region" description="Basic residues" evidence="7">
    <location>
        <begin position="283"/>
        <end position="300"/>
    </location>
</feature>
<reference evidence="8 9" key="1">
    <citation type="submission" date="2024-04" db="EMBL/GenBank/DDBJ databases">
        <authorList>
            <consortium name="Genoscope - CEA"/>
            <person name="William W."/>
        </authorList>
    </citation>
    <scope>NUCLEOTIDE SEQUENCE [LARGE SCALE GENOMIC DNA]</scope>
</reference>
<keyword evidence="6" id="KW-0539">Nucleus</keyword>
<organism evidence="8 9">
    <name type="scientific">Lymnaea stagnalis</name>
    <name type="common">Great pond snail</name>
    <name type="synonym">Helix stagnalis</name>
    <dbReference type="NCBI Taxonomy" id="6523"/>
    <lineage>
        <taxon>Eukaryota</taxon>
        <taxon>Metazoa</taxon>
        <taxon>Spiralia</taxon>
        <taxon>Lophotrochozoa</taxon>
        <taxon>Mollusca</taxon>
        <taxon>Gastropoda</taxon>
        <taxon>Heterobranchia</taxon>
        <taxon>Euthyneura</taxon>
        <taxon>Panpulmonata</taxon>
        <taxon>Hygrophila</taxon>
        <taxon>Lymnaeoidea</taxon>
        <taxon>Lymnaeidae</taxon>
        <taxon>Lymnaea</taxon>
    </lineage>
</organism>
<keyword evidence="4" id="KW-0690">Ribosome biogenesis</keyword>
<protein>
    <recommendedName>
        <fullName evidence="10">rRNA-processing protein EBP2</fullName>
    </recommendedName>
</protein>
<dbReference type="PANTHER" id="PTHR13028:SF0">
    <property type="entry name" value="RRNA-PROCESSING PROTEIN EBP2-RELATED"/>
    <property type="match status" value="1"/>
</dbReference>
<keyword evidence="9" id="KW-1185">Reference proteome</keyword>
<evidence type="ECO:0000313" key="8">
    <source>
        <dbReference type="EMBL" id="CAL1544258.1"/>
    </source>
</evidence>
<dbReference type="AlphaFoldDB" id="A0AAV2IBK6"/>
<dbReference type="Pfam" id="PF05890">
    <property type="entry name" value="Ebp2"/>
    <property type="match status" value="1"/>
</dbReference>
<feature type="compositionally biased region" description="Basic and acidic residues" evidence="7">
    <location>
        <begin position="179"/>
        <end position="191"/>
    </location>
</feature>
<evidence type="ECO:0000256" key="2">
    <source>
        <dbReference type="ARBA" id="ARBA00004604"/>
    </source>
</evidence>
<evidence type="ECO:0000256" key="7">
    <source>
        <dbReference type="SAM" id="MobiDB-lite"/>
    </source>
</evidence>
<evidence type="ECO:0000313" key="9">
    <source>
        <dbReference type="Proteomes" id="UP001497497"/>
    </source>
</evidence>
<dbReference type="GO" id="GO:0006364">
    <property type="term" value="P:rRNA processing"/>
    <property type="evidence" value="ECO:0007669"/>
    <property type="project" value="TreeGrafter"/>
</dbReference>
<evidence type="ECO:0000256" key="5">
    <source>
        <dbReference type="ARBA" id="ARBA00023054"/>
    </source>
</evidence>
<dbReference type="EMBL" id="CAXITT010000611">
    <property type="protein sequence ID" value="CAL1544258.1"/>
    <property type="molecule type" value="Genomic_DNA"/>
</dbReference>
<accession>A0AAV2IBK6</accession>